<accession>A0A5J4RFT9</accession>
<sequence>MGINQNGRQTKVAMKKFMYHTIMFEIMVQNYSVCGQKKWRESGKSWTICGNLYETA</sequence>
<dbReference type="AlphaFoldDB" id="A0A5J4RFT9"/>
<comment type="caution">
    <text evidence="1">The sequence shown here is derived from an EMBL/GenBank/DDBJ whole genome shotgun (WGS) entry which is preliminary data.</text>
</comment>
<reference evidence="1" key="1">
    <citation type="submission" date="2019-03" db="EMBL/GenBank/DDBJ databases">
        <title>Single cell metagenomics reveals metabolic interactions within the superorganism composed of flagellate Streblomastix strix and complex community of Bacteroidetes bacteria on its surface.</title>
        <authorList>
            <person name="Treitli S.C."/>
            <person name="Kolisko M."/>
            <person name="Husnik F."/>
            <person name="Keeling P."/>
            <person name="Hampl V."/>
        </authorList>
    </citation>
    <scope>NUCLEOTIDE SEQUENCE</scope>
    <source>
        <strain evidence="1">STM</strain>
    </source>
</reference>
<evidence type="ECO:0000313" key="1">
    <source>
        <dbReference type="EMBL" id="KAA6332887.1"/>
    </source>
</evidence>
<dbReference type="EMBL" id="SNRY01001183">
    <property type="protein sequence ID" value="KAA6332887.1"/>
    <property type="molecule type" value="Genomic_DNA"/>
</dbReference>
<gene>
    <name evidence="1" type="ORF">EZS27_018643</name>
</gene>
<name>A0A5J4RFT9_9ZZZZ</name>
<proteinExistence type="predicted"/>
<protein>
    <submittedName>
        <fullName evidence="1">Uncharacterized protein</fullName>
    </submittedName>
</protein>
<organism evidence="1">
    <name type="scientific">termite gut metagenome</name>
    <dbReference type="NCBI Taxonomy" id="433724"/>
    <lineage>
        <taxon>unclassified sequences</taxon>
        <taxon>metagenomes</taxon>
        <taxon>organismal metagenomes</taxon>
    </lineage>
</organism>